<dbReference type="InterPro" id="IPR005801">
    <property type="entry name" value="ADC_synthase"/>
</dbReference>
<evidence type="ECO:0000259" key="1">
    <source>
        <dbReference type="Pfam" id="PF00425"/>
    </source>
</evidence>
<accession>A0A1J5T8Z4</accession>
<dbReference type="GO" id="GO:0000162">
    <property type="term" value="P:L-tryptophan biosynthetic process"/>
    <property type="evidence" value="ECO:0007669"/>
    <property type="project" value="TreeGrafter"/>
</dbReference>
<comment type="caution">
    <text evidence="2">The sequence shown here is derived from an EMBL/GenBank/DDBJ whole genome shotgun (WGS) entry which is preliminary data.</text>
</comment>
<gene>
    <name evidence="2" type="primary">pabB_2</name>
    <name evidence="2" type="ORF">GALL_57870</name>
</gene>
<evidence type="ECO:0000313" key="2">
    <source>
        <dbReference type="EMBL" id="OIR12720.1"/>
    </source>
</evidence>
<dbReference type="Gene3D" id="3.60.120.10">
    <property type="entry name" value="Anthranilate synthase"/>
    <property type="match status" value="1"/>
</dbReference>
<dbReference type="PRINTS" id="PR00095">
    <property type="entry name" value="ANTSNTHASEI"/>
</dbReference>
<dbReference type="SUPFAM" id="SSF56322">
    <property type="entry name" value="ADC synthase"/>
    <property type="match status" value="1"/>
</dbReference>
<name>A0A1J5T8Z4_9ZZZZ</name>
<dbReference type="PANTHER" id="PTHR11236">
    <property type="entry name" value="AMINOBENZOATE/ANTHRANILATE SYNTHASE"/>
    <property type="match status" value="1"/>
</dbReference>
<dbReference type="EMBL" id="MLJW01000016">
    <property type="protein sequence ID" value="OIR12720.1"/>
    <property type="molecule type" value="Genomic_DNA"/>
</dbReference>
<feature type="domain" description="Chorismate-utilising enzyme C-terminal" evidence="1">
    <location>
        <begin position="141"/>
        <end position="398"/>
    </location>
</feature>
<protein>
    <submittedName>
        <fullName evidence="2">Aminodeoxychorismate synthase component 1</fullName>
        <ecNumber evidence="2">2.6.1.85</ecNumber>
    </submittedName>
</protein>
<dbReference type="Pfam" id="PF00425">
    <property type="entry name" value="Chorismate_bind"/>
    <property type="match status" value="1"/>
</dbReference>
<sequence>MLGWINRFNICCLLDNHQYSSKHSSIECIAAAGSVNSFTATENVQQQLKIFLQKNNDWLFGHVSYDFKNKIEPLQSDHFDGVQFPDIFLFQPEVVIKLSEKEVEISSVSIAPKKIFDEIIQEKTTNASASSNINPQPRIPKEKYLQIIQQLKQHILRGDCYEINFCQEFFAEETMINPLVVYHQLTKISPSPFACFYKLNDKYLLCASPERYIKKTNNNIISQPIKGTFKRDLTNRKQDESLKKQLRENAKERSENVMVVDMVRNDLSKICKEATVVVEELFGVYSFPQVHQMISTISGELQDDIDFADVLHATFPMASMTGAPKRKVMELIEQYEQTKRGIYSGCVGYISPEKDFDFNVVIRSIAYNQSNKYLSYQVGGGITFNSDAEKEYEECLLKAEAIKKVLQNKV</sequence>
<dbReference type="PANTHER" id="PTHR11236:SF50">
    <property type="entry name" value="AMINODEOXYCHORISMATE SYNTHASE COMPONENT 1"/>
    <property type="match status" value="1"/>
</dbReference>
<reference evidence="2" key="1">
    <citation type="submission" date="2016-10" db="EMBL/GenBank/DDBJ databases">
        <title>Sequence of Gallionella enrichment culture.</title>
        <authorList>
            <person name="Poehlein A."/>
            <person name="Muehling M."/>
            <person name="Daniel R."/>
        </authorList>
    </citation>
    <scope>NUCLEOTIDE SEQUENCE</scope>
</reference>
<dbReference type="InterPro" id="IPR019999">
    <property type="entry name" value="Anth_synth_I-like"/>
</dbReference>
<dbReference type="InterPro" id="IPR015890">
    <property type="entry name" value="Chorismate_C"/>
</dbReference>
<keyword evidence="2" id="KW-0032">Aminotransferase</keyword>
<dbReference type="AlphaFoldDB" id="A0A1J5T8Z4"/>
<organism evidence="2">
    <name type="scientific">mine drainage metagenome</name>
    <dbReference type="NCBI Taxonomy" id="410659"/>
    <lineage>
        <taxon>unclassified sequences</taxon>
        <taxon>metagenomes</taxon>
        <taxon>ecological metagenomes</taxon>
    </lineage>
</organism>
<dbReference type="EC" id="2.6.1.85" evidence="2"/>
<dbReference type="GO" id="GO:0046820">
    <property type="term" value="F:4-amino-4-deoxychorismate synthase activity"/>
    <property type="evidence" value="ECO:0007669"/>
    <property type="project" value="UniProtKB-EC"/>
</dbReference>
<proteinExistence type="predicted"/>
<keyword evidence="2" id="KW-0808">Transferase</keyword>